<dbReference type="EMBL" id="LR796164">
    <property type="protein sequence ID" value="CAB4122318.1"/>
    <property type="molecule type" value="Genomic_DNA"/>
</dbReference>
<dbReference type="InterPro" id="IPR027417">
    <property type="entry name" value="P-loop_NTPase"/>
</dbReference>
<accession>A0A6J5KJL9</accession>
<evidence type="ECO:0000313" key="1">
    <source>
        <dbReference type="EMBL" id="CAB4122318.1"/>
    </source>
</evidence>
<sequence length="431" mass="47923">MAEAAVAEKVFEYIRPKLYAAQESAIFTCLDPDGLPARYAVIEASTKAGKTVGCMAWFVEQAYLLGKPNRNFWWVAPVYPQAKIAFRRIKNGLVKGTFTANETDLTIRLHDIGSIMWFKSGEKPDNLYGEDVFAAVVDEASRCREDSWVALRSTLTATRGSVRIIGNVKGRNNWHYKLARRAEQGASGYAYAKLTAYDAVKGGVIKLEEVEDAKRTLPEQVFKELYLAQPSEDEGNPFGFKHIAACLTPDISTEKCVAIGIDLAKSHDWTVVIGLDRYGAVCGFERWQSTWEMTESRILGLIGHVPTLIDSTGVGDPIVERLQRSRPSVNGFKFSSQSKQRLMEGLALAIQQQRVRFPDCQIRAELDVFEYAYTRTGAVYSAPEGMHDDCVCALALAVQQYSDIYQTSGSILPDGVPRISPWVSADNRGDY</sequence>
<dbReference type="Gene3D" id="3.40.50.300">
    <property type="entry name" value="P-loop containing nucleotide triphosphate hydrolases"/>
    <property type="match status" value="1"/>
</dbReference>
<organism evidence="1">
    <name type="scientific">uncultured Caudovirales phage</name>
    <dbReference type="NCBI Taxonomy" id="2100421"/>
    <lineage>
        <taxon>Viruses</taxon>
        <taxon>Duplodnaviria</taxon>
        <taxon>Heunggongvirae</taxon>
        <taxon>Uroviricota</taxon>
        <taxon>Caudoviricetes</taxon>
        <taxon>Peduoviridae</taxon>
        <taxon>Maltschvirus</taxon>
        <taxon>Maltschvirus maltsch</taxon>
    </lineage>
</organism>
<dbReference type="Gene3D" id="3.30.420.240">
    <property type="match status" value="1"/>
</dbReference>
<protein>
    <submittedName>
        <fullName evidence="1">Uncharacterized protein</fullName>
    </submittedName>
</protein>
<reference evidence="1" key="1">
    <citation type="submission" date="2020-04" db="EMBL/GenBank/DDBJ databases">
        <authorList>
            <person name="Chiriac C."/>
            <person name="Salcher M."/>
            <person name="Ghai R."/>
            <person name="Kavagutti S V."/>
        </authorList>
    </citation>
    <scope>NUCLEOTIDE SEQUENCE</scope>
</reference>
<gene>
    <name evidence="1" type="ORF">UFOVP36_31</name>
</gene>
<name>A0A6J5KJL9_9CAUD</name>
<proteinExistence type="predicted"/>